<dbReference type="OrthoDB" id="4121153at2759"/>
<evidence type="ECO:0000259" key="2">
    <source>
        <dbReference type="SMART" id="SM00906"/>
    </source>
</evidence>
<dbReference type="GO" id="GO:0005634">
    <property type="term" value="C:nucleus"/>
    <property type="evidence" value="ECO:0007669"/>
    <property type="project" value="TreeGrafter"/>
</dbReference>
<dbReference type="SMART" id="SM00906">
    <property type="entry name" value="Fungal_trans"/>
    <property type="match status" value="1"/>
</dbReference>
<evidence type="ECO:0000256" key="1">
    <source>
        <dbReference type="ARBA" id="ARBA00023242"/>
    </source>
</evidence>
<dbReference type="Pfam" id="PF04082">
    <property type="entry name" value="Fungal_trans"/>
    <property type="match status" value="1"/>
</dbReference>
<organism evidence="3 4">
    <name type="scientific">Capronia coronata CBS 617.96</name>
    <dbReference type="NCBI Taxonomy" id="1182541"/>
    <lineage>
        <taxon>Eukaryota</taxon>
        <taxon>Fungi</taxon>
        <taxon>Dikarya</taxon>
        <taxon>Ascomycota</taxon>
        <taxon>Pezizomycotina</taxon>
        <taxon>Eurotiomycetes</taxon>
        <taxon>Chaetothyriomycetidae</taxon>
        <taxon>Chaetothyriales</taxon>
        <taxon>Herpotrichiellaceae</taxon>
        <taxon>Capronia</taxon>
    </lineage>
</organism>
<proteinExistence type="predicted"/>
<name>W9YG01_9EURO</name>
<feature type="domain" description="Xylanolytic transcriptional activator regulatory" evidence="2">
    <location>
        <begin position="1"/>
        <end position="64"/>
    </location>
</feature>
<dbReference type="AlphaFoldDB" id="W9YG01"/>
<dbReference type="HOGENOM" id="CLU_946768_0_0_1"/>
<dbReference type="CDD" id="cd12148">
    <property type="entry name" value="fungal_TF_MHR"/>
    <property type="match status" value="1"/>
</dbReference>
<gene>
    <name evidence="3" type="ORF">A1O1_04560</name>
</gene>
<keyword evidence="4" id="KW-1185">Reference proteome</keyword>
<accession>W9YG01</accession>
<dbReference type="GeneID" id="19159441"/>
<dbReference type="PANTHER" id="PTHR31668:SF4">
    <property type="entry name" value="TRANSCRIPTIONAL ACTIVATOR PROTEIN DAL81"/>
    <property type="match status" value="1"/>
</dbReference>
<keyword evidence="1" id="KW-0539">Nucleus</keyword>
<sequence length="300" mass="34736">MSQEIGLNVDPSGWDITPEDRGRRIRLWWMVYMVDKWSALTLGRPSYINEEEYNVPLPTMDNFPRYNYEDLEPPEVGIRQFIGMAVLTTILSDILATFYTLRANTRLQSYSSDLLQLLSDQFEQRLEAFHNTHLTPIYDVHSFLDPTGTIFLAFHTVKITLYRAMLRRLDPTDIQYQPFRIRARLILGEVTMLLQTLTVRRLRVFWWSQLSNHNFAIAGGFMMSLLVTSTNDTEIEYWTSQIKLYYDLLQSQSVGFDTTKLAAARMSLLSSVSQSAGDEIFSGIDSKQAFCGDFRIELCE</sequence>
<evidence type="ECO:0000313" key="3">
    <source>
        <dbReference type="EMBL" id="EXJ91448.1"/>
    </source>
</evidence>
<dbReference type="Proteomes" id="UP000019484">
    <property type="component" value="Unassembled WGS sequence"/>
</dbReference>
<dbReference type="InterPro" id="IPR050797">
    <property type="entry name" value="Carb_Metab_Trans_Reg"/>
</dbReference>
<dbReference type="GO" id="GO:0001080">
    <property type="term" value="P:nitrogen catabolite activation of transcription from RNA polymerase II promoter"/>
    <property type="evidence" value="ECO:0007669"/>
    <property type="project" value="TreeGrafter"/>
</dbReference>
<dbReference type="GO" id="GO:0008270">
    <property type="term" value="F:zinc ion binding"/>
    <property type="evidence" value="ECO:0007669"/>
    <property type="project" value="InterPro"/>
</dbReference>
<comment type="caution">
    <text evidence="3">The sequence shown here is derived from an EMBL/GenBank/DDBJ whole genome shotgun (WGS) entry which is preliminary data.</text>
</comment>
<dbReference type="InterPro" id="IPR007219">
    <property type="entry name" value="XnlR_reg_dom"/>
</dbReference>
<dbReference type="GO" id="GO:0006351">
    <property type="term" value="P:DNA-templated transcription"/>
    <property type="evidence" value="ECO:0007669"/>
    <property type="project" value="InterPro"/>
</dbReference>
<dbReference type="GO" id="GO:0003677">
    <property type="term" value="F:DNA binding"/>
    <property type="evidence" value="ECO:0007669"/>
    <property type="project" value="InterPro"/>
</dbReference>
<dbReference type="EMBL" id="AMWN01000003">
    <property type="protein sequence ID" value="EXJ91448.1"/>
    <property type="molecule type" value="Genomic_DNA"/>
</dbReference>
<dbReference type="PANTHER" id="PTHR31668">
    <property type="entry name" value="GLUCOSE TRANSPORT TRANSCRIPTION REGULATOR RGT1-RELATED-RELATED"/>
    <property type="match status" value="1"/>
</dbReference>
<evidence type="ECO:0000313" key="4">
    <source>
        <dbReference type="Proteomes" id="UP000019484"/>
    </source>
</evidence>
<dbReference type="STRING" id="1182541.W9YG01"/>
<dbReference type="RefSeq" id="XP_007723642.1">
    <property type="nucleotide sequence ID" value="XM_007725452.1"/>
</dbReference>
<reference evidence="3 4" key="1">
    <citation type="submission" date="2013-03" db="EMBL/GenBank/DDBJ databases">
        <title>The Genome Sequence of Capronia coronata CBS 617.96.</title>
        <authorList>
            <consortium name="The Broad Institute Genomics Platform"/>
            <person name="Cuomo C."/>
            <person name="de Hoog S."/>
            <person name="Gorbushina A."/>
            <person name="Walker B."/>
            <person name="Young S.K."/>
            <person name="Zeng Q."/>
            <person name="Gargeya S."/>
            <person name="Fitzgerald M."/>
            <person name="Haas B."/>
            <person name="Abouelleil A."/>
            <person name="Allen A.W."/>
            <person name="Alvarado L."/>
            <person name="Arachchi H.M."/>
            <person name="Berlin A.M."/>
            <person name="Chapman S.B."/>
            <person name="Gainer-Dewar J."/>
            <person name="Goldberg J."/>
            <person name="Griggs A."/>
            <person name="Gujja S."/>
            <person name="Hansen M."/>
            <person name="Howarth C."/>
            <person name="Imamovic A."/>
            <person name="Ireland A."/>
            <person name="Larimer J."/>
            <person name="McCowan C."/>
            <person name="Murphy C."/>
            <person name="Pearson M."/>
            <person name="Poon T.W."/>
            <person name="Priest M."/>
            <person name="Roberts A."/>
            <person name="Saif S."/>
            <person name="Shea T."/>
            <person name="Sisk P."/>
            <person name="Sykes S."/>
            <person name="Wortman J."/>
            <person name="Nusbaum C."/>
            <person name="Birren B."/>
        </authorList>
    </citation>
    <scope>NUCLEOTIDE SEQUENCE [LARGE SCALE GENOMIC DNA]</scope>
    <source>
        <strain evidence="3 4">CBS 617.96</strain>
    </source>
</reference>
<protein>
    <recommendedName>
        <fullName evidence="2">Xylanolytic transcriptional activator regulatory domain-containing protein</fullName>
    </recommendedName>
</protein>